<dbReference type="Gene3D" id="3.50.50.60">
    <property type="entry name" value="FAD/NAD(P)-binding domain"/>
    <property type="match status" value="2"/>
</dbReference>
<dbReference type="Pfam" id="PF00364">
    <property type="entry name" value="Biotin_lipoyl"/>
    <property type="match status" value="1"/>
</dbReference>
<evidence type="ECO:0000256" key="5">
    <source>
        <dbReference type="ARBA" id="ARBA00022823"/>
    </source>
</evidence>
<comment type="cofactor">
    <cofactor evidence="12">
        <name>FAD</name>
        <dbReference type="ChEBI" id="CHEBI:57692"/>
    </cofactor>
    <text evidence="12">Binds 1 FAD per subunit.</text>
</comment>
<reference evidence="15 16" key="1">
    <citation type="submission" date="2020-08" db="EMBL/GenBank/DDBJ databases">
        <title>Bridging the membrane lipid divide: bacteria of the FCB group superphylum have the potential to synthesize archaeal ether lipids.</title>
        <authorList>
            <person name="Villanueva L."/>
            <person name="Von Meijenfeldt F.A.B."/>
            <person name="Westbye A.B."/>
            <person name="Yadav S."/>
            <person name="Hopmans E.C."/>
            <person name="Dutilh B.E."/>
            <person name="Sinninghe Damste J.S."/>
        </authorList>
    </citation>
    <scope>NUCLEOTIDE SEQUENCE [LARGE SCALE GENOMIC DNA]</scope>
    <source>
        <strain evidence="15">NIOZ-UU100</strain>
    </source>
</reference>
<evidence type="ECO:0000256" key="13">
    <source>
        <dbReference type="SAM" id="MobiDB-lite"/>
    </source>
</evidence>
<comment type="catalytic activity">
    <reaction evidence="11 12">
        <text>N(6)-[(R)-dihydrolipoyl]-L-lysyl-[protein] + NAD(+) = N(6)-[(R)-lipoyl]-L-lysyl-[protein] + NADH + H(+)</text>
        <dbReference type="Rhea" id="RHEA:15045"/>
        <dbReference type="Rhea" id="RHEA-COMP:10474"/>
        <dbReference type="Rhea" id="RHEA-COMP:10475"/>
        <dbReference type="ChEBI" id="CHEBI:15378"/>
        <dbReference type="ChEBI" id="CHEBI:57540"/>
        <dbReference type="ChEBI" id="CHEBI:57945"/>
        <dbReference type="ChEBI" id="CHEBI:83099"/>
        <dbReference type="ChEBI" id="CHEBI:83100"/>
        <dbReference type="EC" id="1.8.1.4"/>
    </reaction>
</comment>
<dbReference type="PANTHER" id="PTHR22912">
    <property type="entry name" value="DISULFIDE OXIDOREDUCTASE"/>
    <property type="match status" value="1"/>
</dbReference>
<keyword evidence="5" id="KW-0450">Lipoyl</keyword>
<dbReference type="FunFam" id="2.40.50.100:FF:000009">
    <property type="entry name" value="Acetyltransferase component of pyruvate dehydrogenase complex"/>
    <property type="match status" value="1"/>
</dbReference>
<dbReference type="FunFam" id="3.30.390.30:FF:000001">
    <property type="entry name" value="Dihydrolipoyl dehydrogenase"/>
    <property type="match status" value="1"/>
</dbReference>
<keyword evidence="8 12" id="KW-0520">NAD</keyword>
<gene>
    <name evidence="15" type="primary">lpdA</name>
    <name evidence="15" type="ORF">H8D24_02930</name>
</gene>
<evidence type="ECO:0000256" key="1">
    <source>
        <dbReference type="ARBA" id="ARBA00001938"/>
    </source>
</evidence>
<dbReference type="PRINTS" id="PR00411">
    <property type="entry name" value="PNDRDTASEI"/>
</dbReference>
<dbReference type="CDD" id="cd06849">
    <property type="entry name" value="lipoyl_domain"/>
    <property type="match status" value="1"/>
</dbReference>
<evidence type="ECO:0000256" key="7">
    <source>
        <dbReference type="ARBA" id="ARBA00023002"/>
    </source>
</evidence>
<dbReference type="Gene3D" id="3.30.390.30">
    <property type="match status" value="1"/>
</dbReference>
<dbReference type="InterPro" id="IPR023753">
    <property type="entry name" value="FAD/NAD-binding_dom"/>
</dbReference>
<dbReference type="EMBL" id="JACNFK010000022">
    <property type="protein sequence ID" value="MBC8519346.1"/>
    <property type="molecule type" value="Genomic_DNA"/>
</dbReference>
<dbReference type="GO" id="GO:0050660">
    <property type="term" value="F:flavin adenine dinucleotide binding"/>
    <property type="evidence" value="ECO:0007669"/>
    <property type="project" value="InterPro"/>
</dbReference>
<keyword evidence="6 12" id="KW-0274">FAD</keyword>
<dbReference type="InterPro" id="IPR006258">
    <property type="entry name" value="Lipoamide_DH"/>
</dbReference>
<dbReference type="InterPro" id="IPR050151">
    <property type="entry name" value="Class-I_Pyr_Nuc-Dis_Oxidored"/>
</dbReference>
<feature type="compositionally biased region" description="Low complexity" evidence="13">
    <location>
        <begin position="110"/>
        <end position="119"/>
    </location>
</feature>
<dbReference type="NCBIfam" id="TIGR01350">
    <property type="entry name" value="lipoamide_DH"/>
    <property type="match status" value="1"/>
</dbReference>
<evidence type="ECO:0000256" key="8">
    <source>
        <dbReference type="ARBA" id="ARBA00023027"/>
    </source>
</evidence>
<evidence type="ECO:0000256" key="4">
    <source>
        <dbReference type="ARBA" id="ARBA00022630"/>
    </source>
</evidence>
<organism evidence="15 16">
    <name type="scientific">Candidatus Thiopontia autotrophica</name>
    <dbReference type="NCBI Taxonomy" id="2841688"/>
    <lineage>
        <taxon>Bacteria</taxon>
        <taxon>Pseudomonadati</taxon>
        <taxon>Pseudomonadota</taxon>
        <taxon>Gammaproteobacteria</taxon>
        <taxon>Candidatus Thiopontia</taxon>
    </lineage>
</organism>
<evidence type="ECO:0000256" key="10">
    <source>
        <dbReference type="ARBA" id="ARBA00023284"/>
    </source>
</evidence>
<dbReference type="SUPFAM" id="SSF51230">
    <property type="entry name" value="Single hybrid motif"/>
    <property type="match status" value="1"/>
</dbReference>
<evidence type="ECO:0000256" key="11">
    <source>
        <dbReference type="ARBA" id="ARBA00049187"/>
    </source>
</evidence>
<keyword evidence="7 12" id="KW-0560">Oxidoreductase</keyword>
<dbReference type="Pfam" id="PF07992">
    <property type="entry name" value="Pyr_redox_2"/>
    <property type="match status" value="1"/>
</dbReference>
<evidence type="ECO:0000256" key="3">
    <source>
        <dbReference type="ARBA" id="ARBA00012608"/>
    </source>
</evidence>
<keyword evidence="4 12" id="KW-0285">Flavoprotein</keyword>
<dbReference type="Gene3D" id="2.40.50.100">
    <property type="match status" value="1"/>
</dbReference>
<dbReference type="AlphaFoldDB" id="A0A8J6TQ20"/>
<dbReference type="PROSITE" id="PS00076">
    <property type="entry name" value="PYRIDINE_REDOX_1"/>
    <property type="match status" value="1"/>
</dbReference>
<dbReference type="SUPFAM" id="SSF55424">
    <property type="entry name" value="FAD/NAD-linked reductases, dimerisation (C-terminal) domain"/>
    <property type="match status" value="1"/>
</dbReference>
<dbReference type="PANTHER" id="PTHR22912:SF160">
    <property type="entry name" value="DIHYDROLIPOYL DEHYDROGENASE"/>
    <property type="match status" value="1"/>
</dbReference>
<dbReference type="InterPro" id="IPR036188">
    <property type="entry name" value="FAD/NAD-bd_sf"/>
</dbReference>
<dbReference type="InterPro" id="IPR000089">
    <property type="entry name" value="Biotin_lipoyl"/>
</dbReference>
<feature type="region of interest" description="Disordered" evidence="13">
    <location>
        <begin position="84"/>
        <end position="119"/>
    </location>
</feature>
<keyword evidence="10 12" id="KW-0676">Redox-active center</keyword>
<evidence type="ECO:0000313" key="16">
    <source>
        <dbReference type="Proteomes" id="UP000654401"/>
    </source>
</evidence>
<dbReference type="EC" id="1.8.1.4" evidence="3 12"/>
<protein>
    <recommendedName>
        <fullName evidence="3 12">Dihydrolipoyl dehydrogenase</fullName>
        <ecNumber evidence="3 12">1.8.1.4</ecNumber>
    </recommendedName>
</protein>
<evidence type="ECO:0000313" key="15">
    <source>
        <dbReference type="EMBL" id="MBC8519346.1"/>
    </source>
</evidence>
<accession>A0A8J6TQ20</accession>
<comment type="caution">
    <text evidence="15">The sequence shown here is derived from an EMBL/GenBank/DDBJ whole genome shotgun (WGS) entry which is preliminary data.</text>
</comment>
<keyword evidence="9" id="KW-1015">Disulfide bond</keyword>
<dbReference type="InterPro" id="IPR004099">
    <property type="entry name" value="Pyr_nucl-diS_OxRdtase_dimer"/>
</dbReference>
<dbReference type="InterPro" id="IPR011053">
    <property type="entry name" value="Single_hybrid_motif"/>
</dbReference>
<dbReference type="InterPro" id="IPR016156">
    <property type="entry name" value="FAD/NAD-linked_Rdtase_dimer_sf"/>
</dbReference>
<evidence type="ECO:0000256" key="6">
    <source>
        <dbReference type="ARBA" id="ARBA00022827"/>
    </source>
</evidence>
<dbReference type="PRINTS" id="PR00368">
    <property type="entry name" value="FADPNR"/>
</dbReference>
<evidence type="ECO:0000256" key="9">
    <source>
        <dbReference type="ARBA" id="ARBA00023157"/>
    </source>
</evidence>
<sequence>MMTTEVRVPDIGDFDGVEVIEILVSPGDSVAKEDSLISLESDKATMEIPSPYDGTVGEIKASIGDKISEGDLILVMDITSADGAADDSVADSDGQQTAESSEDAEENNGAVAPQAATAPASDADIHAEVLVLGSGPGGYTAAFRAADLGKKVVMVERHPSIGGVCLNVGCIPSKALLHTAQVLNEANSMADHGVRFSKPEIDLDEIRSWKDGVVTRLTGGLGMLAKQRKVEVVTGEGRFTSPNTIAVETADGEKSISFEHSIIAAGSRSVEIPVFPHDDPRVWDSTDALRLKEIPGRLLIVGGGIIGLEMATVYEALGSKITVVEMQDSLIPGADKDIIRPLQRRIGKKYENIYLKTRVSAMEATDSGIKVSFEGAKAPEEDLFDAVLVSVGRAPNGKLIDAEKAGVVVDEWGFIPADGQMRTNVPHIFAIGDVVGQPMLAHKATHEAKVAAEVIAGHKSVFEPLTIPSVAYTDPEVAWAGLTEIEAKAQGIDYIKGAFPWAASGRSLSIGRDEGLTKALFDKETGRLIGAAMVGTNAGELIAEAVLGIEMGSDMEDIGLTIHPHPTLSETLCFAAEMAEGTITDLMPPKKR</sequence>
<dbReference type="InterPro" id="IPR003016">
    <property type="entry name" value="2-oxoA_DH_lipoyl-BS"/>
</dbReference>
<dbReference type="GO" id="GO:0004148">
    <property type="term" value="F:dihydrolipoyl dehydrogenase (NADH) activity"/>
    <property type="evidence" value="ECO:0007669"/>
    <property type="project" value="UniProtKB-EC"/>
</dbReference>
<comment type="similarity">
    <text evidence="2 12">Belongs to the class-I pyridine nucleotide-disulfide oxidoreductase family.</text>
</comment>
<dbReference type="PROSITE" id="PS50968">
    <property type="entry name" value="BIOTINYL_LIPOYL"/>
    <property type="match status" value="1"/>
</dbReference>
<evidence type="ECO:0000256" key="2">
    <source>
        <dbReference type="ARBA" id="ARBA00007532"/>
    </source>
</evidence>
<name>A0A8J6TQ20_9GAMM</name>
<dbReference type="GO" id="GO:0006103">
    <property type="term" value="P:2-oxoglutarate metabolic process"/>
    <property type="evidence" value="ECO:0007669"/>
    <property type="project" value="TreeGrafter"/>
</dbReference>
<evidence type="ECO:0000259" key="14">
    <source>
        <dbReference type="PROSITE" id="PS50968"/>
    </source>
</evidence>
<evidence type="ECO:0000256" key="12">
    <source>
        <dbReference type="RuleBase" id="RU003692"/>
    </source>
</evidence>
<dbReference type="PROSITE" id="PS00189">
    <property type="entry name" value="LIPOYL"/>
    <property type="match status" value="1"/>
</dbReference>
<feature type="domain" description="Lipoyl-binding" evidence="14">
    <location>
        <begin position="3"/>
        <end position="77"/>
    </location>
</feature>
<dbReference type="InterPro" id="IPR012999">
    <property type="entry name" value="Pyr_OxRdtase_I_AS"/>
</dbReference>
<proteinExistence type="inferred from homology"/>
<comment type="cofactor">
    <cofactor evidence="1">
        <name>(R)-lipoate</name>
        <dbReference type="ChEBI" id="CHEBI:83088"/>
    </cofactor>
</comment>
<dbReference type="Pfam" id="PF02852">
    <property type="entry name" value="Pyr_redox_dim"/>
    <property type="match status" value="1"/>
</dbReference>
<dbReference type="Proteomes" id="UP000654401">
    <property type="component" value="Unassembled WGS sequence"/>
</dbReference>
<dbReference type="SUPFAM" id="SSF51905">
    <property type="entry name" value="FAD/NAD(P)-binding domain"/>
    <property type="match status" value="1"/>
</dbReference>
<comment type="miscellaneous">
    <text evidence="12">The active site is a redox-active disulfide bond.</text>
</comment>